<accession>T0YXQ5</accession>
<dbReference type="InterPro" id="IPR003439">
    <property type="entry name" value="ABC_transporter-like_ATP-bd"/>
</dbReference>
<organism evidence="6">
    <name type="scientific">mine drainage metagenome</name>
    <dbReference type="NCBI Taxonomy" id="410659"/>
    <lineage>
        <taxon>unclassified sequences</taxon>
        <taxon>metagenomes</taxon>
        <taxon>ecological metagenomes</taxon>
    </lineage>
</organism>
<dbReference type="PANTHER" id="PTHR42711:SF5">
    <property type="entry name" value="ABC TRANSPORTER ATP-BINDING PROTEIN NATA"/>
    <property type="match status" value="1"/>
</dbReference>
<dbReference type="EMBL" id="AUZY01009921">
    <property type="protein sequence ID" value="EQD40426.1"/>
    <property type="molecule type" value="Genomic_DNA"/>
</dbReference>
<proteinExistence type="inferred from homology"/>
<dbReference type="Pfam" id="PF00005">
    <property type="entry name" value="ABC_tran"/>
    <property type="match status" value="1"/>
</dbReference>
<reference evidence="6" key="2">
    <citation type="journal article" date="2014" name="ISME J.">
        <title>Microbial stratification in low pH oxic and suboxic macroscopic growths along an acid mine drainage.</title>
        <authorList>
            <person name="Mendez-Garcia C."/>
            <person name="Mesa V."/>
            <person name="Sprenger R.R."/>
            <person name="Richter M."/>
            <person name="Diez M.S."/>
            <person name="Solano J."/>
            <person name="Bargiela R."/>
            <person name="Golyshina O.V."/>
            <person name="Manteca A."/>
            <person name="Ramos J.L."/>
            <person name="Gallego J.R."/>
            <person name="Llorente I."/>
            <person name="Martins Dos Santos V.A."/>
            <person name="Jensen O.N."/>
            <person name="Pelaez A.I."/>
            <person name="Sanchez J."/>
            <person name="Ferrer M."/>
        </authorList>
    </citation>
    <scope>NUCLEOTIDE SEQUENCE</scope>
</reference>
<feature type="non-terminal residue" evidence="6">
    <location>
        <position position="73"/>
    </location>
</feature>
<feature type="domain" description="ABC transporter" evidence="5">
    <location>
        <begin position="27"/>
        <end position="70"/>
    </location>
</feature>
<gene>
    <name evidence="6" type="ORF">B1B_14925</name>
</gene>
<dbReference type="SUPFAM" id="SSF52540">
    <property type="entry name" value="P-loop containing nucleoside triphosphate hydrolases"/>
    <property type="match status" value="1"/>
</dbReference>
<dbReference type="InterPro" id="IPR027417">
    <property type="entry name" value="P-loop_NTPase"/>
</dbReference>
<evidence type="ECO:0000256" key="3">
    <source>
        <dbReference type="ARBA" id="ARBA00022741"/>
    </source>
</evidence>
<evidence type="ECO:0000256" key="1">
    <source>
        <dbReference type="ARBA" id="ARBA00005417"/>
    </source>
</evidence>
<evidence type="ECO:0000256" key="4">
    <source>
        <dbReference type="ARBA" id="ARBA00022840"/>
    </source>
</evidence>
<evidence type="ECO:0000259" key="5">
    <source>
        <dbReference type="Pfam" id="PF00005"/>
    </source>
</evidence>
<sequence>MRTGSGADPIIEAENLRHTYDGRRFALDGVTFTVRRGEVFGLLGRNGAGKSTLIKAMTTLIEPTSGTLRVLRG</sequence>
<dbReference type="PANTHER" id="PTHR42711">
    <property type="entry name" value="ABC TRANSPORTER ATP-BINDING PROTEIN"/>
    <property type="match status" value="1"/>
</dbReference>
<dbReference type="InterPro" id="IPR050763">
    <property type="entry name" value="ABC_transporter_ATP-binding"/>
</dbReference>
<reference evidence="6" key="1">
    <citation type="submission" date="2013-08" db="EMBL/GenBank/DDBJ databases">
        <authorList>
            <person name="Mendez C."/>
            <person name="Richter M."/>
            <person name="Ferrer M."/>
            <person name="Sanchez J."/>
        </authorList>
    </citation>
    <scope>NUCLEOTIDE SEQUENCE</scope>
</reference>
<dbReference type="GO" id="GO:0016887">
    <property type="term" value="F:ATP hydrolysis activity"/>
    <property type="evidence" value="ECO:0007669"/>
    <property type="project" value="InterPro"/>
</dbReference>
<comment type="caution">
    <text evidence="6">The sequence shown here is derived from an EMBL/GenBank/DDBJ whole genome shotgun (WGS) entry which is preliminary data.</text>
</comment>
<evidence type="ECO:0000313" key="6">
    <source>
        <dbReference type="EMBL" id="EQD40426.1"/>
    </source>
</evidence>
<dbReference type="AlphaFoldDB" id="T0YXQ5"/>
<evidence type="ECO:0000256" key="2">
    <source>
        <dbReference type="ARBA" id="ARBA00022448"/>
    </source>
</evidence>
<keyword evidence="4 6" id="KW-0067">ATP-binding</keyword>
<dbReference type="Gene3D" id="3.40.50.300">
    <property type="entry name" value="P-loop containing nucleotide triphosphate hydrolases"/>
    <property type="match status" value="1"/>
</dbReference>
<keyword evidence="2" id="KW-0813">Transport</keyword>
<name>T0YXQ5_9ZZZZ</name>
<protein>
    <submittedName>
        <fullName evidence="6">ABC transporter ATP-binding protein</fullName>
    </submittedName>
</protein>
<comment type="similarity">
    <text evidence="1">Belongs to the ABC transporter superfamily.</text>
</comment>
<dbReference type="GO" id="GO:0005524">
    <property type="term" value="F:ATP binding"/>
    <property type="evidence" value="ECO:0007669"/>
    <property type="project" value="UniProtKB-KW"/>
</dbReference>
<keyword evidence="3" id="KW-0547">Nucleotide-binding</keyword>